<evidence type="ECO:0000256" key="1">
    <source>
        <dbReference type="SAM" id="SignalP"/>
    </source>
</evidence>
<dbReference type="KEGG" id="ftj:FTUN_5203"/>
<proteinExistence type="predicted"/>
<sequence length="149" mass="16264">MTAPRYTRPNTRPLRRTCARVALFLLPIGFLGCGTATPPGPPPSPHALGANDPAWIVNRGSLPPPDTDRINYDERTRTVTLYDLPGNDCWRIQLPGEASKLVAPQFRVPDADAAEVLVYYTRPGLRASTPVTVKQIQECGSTHVSFAGR</sequence>
<keyword evidence="3" id="KW-1185">Reference proteome</keyword>
<feature type="signal peptide" evidence="1">
    <location>
        <begin position="1"/>
        <end position="36"/>
    </location>
</feature>
<feature type="chain" id="PRO_5026933333" description="Lipoprotein" evidence="1">
    <location>
        <begin position="37"/>
        <end position="149"/>
    </location>
</feature>
<dbReference type="AlphaFoldDB" id="A0A6M5YU89"/>
<dbReference type="PROSITE" id="PS51257">
    <property type="entry name" value="PROKAR_LIPOPROTEIN"/>
    <property type="match status" value="1"/>
</dbReference>
<dbReference type="Proteomes" id="UP000503447">
    <property type="component" value="Chromosome"/>
</dbReference>
<evidence type="ECO:0008006" key="4">
    <source>
        <dbReference type="Google" id="ProtNLM"/>
    </source>
</evidence>
<gene>
    <name evidence="2" type="ORF">FTUN_5203</name>
</gene>
<accession>A0A6M5YU89</accession>
<evidence type="ECO:0000313" key="3">
    <source>
        <dbReference type="Proteomes" id="UP000503447"/>
    </source>
</evidence>
<organism evidence="2 3">
    <name type="scientific">Frigoriglobus tundricola</name>
    <dbReference type="NCBI Taxonomy" id="2774151"/>
    <lineage>
        <taxon>Bacteria</taxon>
        <taxon>Pseudomonadati</taxon>
        <taxon>Planctomycetota</taxon>
        <taxon>Planctomycetia</taxon>
        <taxon>Gemmatales</taxon>
        <taxon>Gemmataceae</taxon>
        <taxon>Frigoriglobus</taxon>
    </lineage>
</organism>
<dbReference type="RefSeq" id="WP_171472966.1">
    <property type="nucleotide sequence ID" value="NZ_CP053452.2"/>
</dbReference>
<protein>
    <recommendedName>
        <fullName evidence="4">Lipoprotein</fullName>
    </recommendedName>
</protein>
<dbReference type="EMBL" id="CP053452">
    <property type="protein sequence ID" value="QJW97628.1"/>
    <property type="molecule type" value="Genomic_DNA"/>
</dbReference>
<reference evidence="3" key="1">
    <citation type="submission" date="2020-05" db="EMBL/GenBank/DDBJ databases">
        <title>Frigoriglobus tundricola gen. nov., sp. nov., a psychrotolerant cellulolytic planctomycete of the family Gemmataceae with two divergent copies of 16S rRNA gene.</title>
        <authorList>
            <person name="Kulichevskaya I.S."/>
            <person name="Ivanova A.A."/>
            <person name="Naumoff D.G."/>
            <person name="Beletsky A.V."/>
            <person name="Rijpstra W.I.C."/>
            <person name="Sinninghe Damste J.S."/>
            <person name="Mardanov A.V."/>
            <person name="Ravin N.V."/>
            <person name="Dedysh S.N."/>
        </authorList>
    </citation>
    <scope>NUCLEOTIDE SEQUENCE [LARGE SCALE GENOMIC DNA]</scope>
    <source>
        <strain evidence="3">PL17</strain>
    </source>
</reference>
<name>A0A6M5YU89_9BACT</name>
<evidence type="ECO:0000313" key="2">
    <source>
        <dbReference type="EMBL" id="QJW97628.1"/>
    </source>
</evidence>
<keyword evidence="1" id="KW-0732">Signal</keyword>